<dbReference type="AlphaFoldDB" id="A0AAV4CS58"/>
<dbReference type="Proteomes" id="UP000735302">
    <property type="component" value="Unassembled WGS sequence"/>
</dbReference>
<organism evidence="2 3">
    <name type="scientific">Plakobranchus ocellatus</name>
    <dbReference type="NCBI Taxonomy" id="259542"/>
    <lineage>
        <taxon>Eukaryota</taxon>
        <taxon>Metazoa</taxon>
        <taxon>Spiralia</taxon>
        <taxon>Lophotrochozoa</taxon>
        <taxon>Mollusca</taxon>
        <taxon>Gastropoda</taxon>
        <taxon>Heterobranchia</taxon>
        <taxon>Euthyneura</taxon>
        <taxon>Panpulmonata</taxon>
        <taxon>Sacoglossa</taxon>
        <taxon>Placobranchoidea</taxon>
        <taxon>Plakobranchidae</taxon>
        <taxon>Plakobranchus</taxon>
    </lineage>
</organism>
<keyword evidence="1" id="KW-0732">Signal</keyword>
<gene>
    <name evidence="2" type="ORF">PoB_006119100</name>
</gene>
<dbReference type="GO" id="GO:0032259">
    <property type="term" value="P:methylation"/>
    <property type="evidence" value="ECO:0007669"/>
    <property type="project" value="UniProtKB-KW"/>
</dbReference>
<dbReference type="PANTHER" id="PTHR32026">
    <property type="entry name" value="METHYLTRANSFERASE-LIKE PROTEIN 24"/>
    <property type="match status" value="1"/>
</dbReference>
<proteinExistence type="predicted"/>
<keyword evidence="3" id="KW-1185">Reference proteome</keyword>
<comment type="caution">
    <text evidence="2">The sequence shown here is derived from an EMBL/GenBank/DDBJ whole genome shotgun (WGS) entry which is preliminary data.</text>
</comment>
<dbReference type="InterPro" id="IPR026913">
    <property type="entry name" value="METTL24"/>
</dbReference>
<sequence>MRKRSLLTGLCFLTLLYAGVQFYIQDDYSPLQLLSSVENEASRLLKFISQPHLHCNDSLATGNTSRWLICLDFELGVPSLKSEDQKSVVYSIGPQKEHSFEHFVSWNLSAAKLYIFCHEKCMGDAMNTNPSKTTFYSAVIVPNDPADFARNSFQSQTLNTVMKSLHHDSIQILKLDSFIDSVQSYEVLRFLIDDSLLQSVQELHFVVKLDKLEEDFIYSWYRVLYALFTTAGFRLFHTSASDMLCLQDTVMESCSYHLSWVKKPPPHVFVMYPPAIDGSKENEEDRLLSYIQNSKSNDVSFTTVSIKMDFMNSRTQTHQDLLSIDLASNLFEKNNQRCQIIVIRNSAYKTINRAPIKGCNVFSFAFSSQKDGSALFQFVHNGSRKKRKAHHVELEEILTSSSKNIMFIDLQDNWDMLFALSNRDLPRLISQLIVQGNIFPASGRFTHMTLRTRYSELKCLEEFGLSLVKVDKVAGTNLKFSSSGDIYSLNFLKNFDS</sequence>
<reference evidence="2 3" key="1">
    <citation type="journal article" date="2021" name="Elife">
        <title>Chloroplast acquisition without the gene transfer in kleptoplastic sea slugs, Plakobranchus ocellatus.</title>
        <authorList>
            <person name="Maeda T."/>
            <person name="Takahashi S."/>
            <person name="Yoshida T."/>
            <person name="Shimamura S."/>
            <person name="Takaki Y."/>
            <person name="Nagai Y."/>
            <person name="Toyoda A."/>
            <person name="Suzuki Y."/>
            <person name="Arimoto A."/>
            <person name="Ishii H."/>
            <person name="Satoh N."/>
            <person name="Nishiyama T."/>
            <person name="Hasebe M."/>
            <person name="Maruyama T."/>
            <person name="Minagawa J."/>
            <person name="Obokata J."/>
            <person name="Shigenobu S."/>
        </authorList>
    </citation>
    <scope>NUCLEOTIDE SEQUENCE [LARGE SCALE GENOMIC DNA]</scope>
</reference>
<feature type="chain" id="PRO_5043988452" evidence="1">
    <location>
        <begin position="22"/>
        <end position="497"/>
    </location>
</feature>
<protein>
    <submittedName>
        <fullName evidence="2">Methyltransferase-like protein 24</fullName>
    </submittedName>
</protein>
<dbReference type="PANTHER" id="PTHR32026:SF10">
    <property type="entry name" value="METHYLTRANSFERASE-LIKE PROTEIN 24-RELATED"/>
    <property type="match status" value="1"/>
</dbReference>
<dbReference type="EMBL" id="BLXT01006926">
    <property type="protein sequence ID" value="GFO34686.1"/>
    <property type="molecule type" value="Genomic_DNA"/>
</dbReference>
<feature type="signal peptide" evidence="1">
    <location>
        <begin position="1"/>
        <end position="21"/>
    </location>
</feature>
<name>A0AAV4CS58_9GAST</name>
<evidence type="ECO:0000313" key="3">
    <source>
        <dbReference type="Proteomes" id="UP000735302"/>
    </source>
</evidence>
<dbReference type="GO" id="GO:0008168">
    <property type="term" value="F:methyltransferase activity"/>
    <property type="evidence" value="ECO:0007669"/>
    <property type="project" value="UniProtKB-KW"/>
</dbReference>
<keyword evidence="2" id="KW-0489">Methyltransferase</keyword>
<evidence type="ECO:0000256" key="1">
    <source>
        <dbReference type="SAM" id="SignalP"/>
    </source>
</evidence>
<keyword evidence="2" id="KW-0808">Transferase</keyword>
<evidence type="ECO:0000313" key="2">
    <source>
        <dbReference type="EMBL" id="GFO34686.1"/>
    </source>
</evidence>
<accession>A0AAV4CS58</accession>